<dbReference type="InterPro" id="IPR000305">
    <property type="entry name" value="GIY-YIG_endonuc"/>
</dbReference>
<comment type="similarity">
    <text evidence="1">Belongs to the UPF0213 family.</text>
</comment>
<gene>
    <name evidence="3" type="ORF">COY90_02875</name>
</gene>
<dbReference type="Pfam" id="PF01541">
    <property type="entry name" value="GIY-YIG"/>
    <property type="match status" value="1"/>
</dbReference>
<dbReference type="InterPro" id="IPR050190">
    <property type="entry name" value="UPF0213_domain"/>
</dbReference>
<reference evidence="4" key="1">
    <citation type="submission" date="2017-09" db="EMBL/GenBank/DDBJ databases">
        <title>Depth-based differentiation of microbial function through sediment-hosted aquifers and enrichment of novel symbionts in the deep terrestrial subsurface.</title>
        <authorList>
            <person name="Probst A.J."/>
            <person name="Ladd B."/>
            <person name="Jarett J.K."/>
            <person name="Geller-Mcgrath D.E."/>
            <person name="Sieber C.M.K."/>
            <person name="Emerson J.B."/>
            <person name="Anantharaman K."/>
            <person name="Thomas B.C."/>
            <person name="Malmstrom R."/>
            <person name="Stieglmeier M."/>
            <person name="Klingl A."/>
            <person name="Woyke T."/>
            <person name="Ryan C.M."/>
            <person name="Banfield J.F."/>
        </authorList>
    </citation>
    <scope>NUCLEOTIDE SEQUENCE [LARGE SCALE GENOMIC DNA]</scope>
</reference>
<dbReference type="CDD" id="cd10449">
    <property type="entry name" value="GIY-YIG_SLX1_like"/>
    <property type="match status" value="1"/>
</dbReference>
<organism evidence="3 4">
    <name type="scientific">Candidatus Roizmanbacteria bacterium CG_4_10_14_0_8_um_filter_39_9</name>
    <dbReference type="NCBI Taxonomy" id="1974829"/>
    <lineage>
        <taxon>Bacteria</taxon>
        <taxon>Candidatus Roizmaniibacteriota</taxon>
    </lineage>
</organism>
<dbReference type="EMBL" id="PFLF01000058">
    <property type="protein sequence ID" value="PIY69013.1"/>
    <property type="molecule type" value="Genomic_DNA"/>
</dbReference>
<name>A0A2M7QDS6_9BACT</name>
<dbReference type="PROSITE" id="PS50164">
    <property type="entry name" value="GIY_YIG"/>
    <property type="match status" value="1"/>
</dbReference>
<dbReference type="PANTHER" id="PTHR34477">
    <property type="entry name" value="UPF0213 PROTEIN YHBQ"/>
    <property type="match status" value="1"/>
</dbReference>
<feature type="domain" description="GIY-YIG" evidence="2">
    <location>
        <begin position="1"/>
        <end position="77"/>
    </location>
</feature>
<dbReference type="PANTHER" id="PTHR34477:SF5">
    <property type="entry name" value="BSL5627 PROTEIN"/>
    <property type="match status" value="1"/>
</dbReference>
<comment type="caution">
    <text evidence="3">The sequence shown here is derived from an EMBL/GenBank/DDBJ whole genome shotgun (WGS) entry which is preliminary data.</text>
</comment>
<dbReference type="SUPFAM" id="SSF82771">
    <property type="entry name" value="GIY-YIG endonuclease"/>
    <property type="match status" value="1"/>
</dbReference>
<evidence type="ECO:0000313" key="3">
    <source>
        <dbReference type="EMBL" id="PIY69013.1"/>
    </source>
</evidence>
<protein>
    <recommendedName>
        <fullName evidence="2">GIY-YIG domain-containing protein</fullName>
    </recommendedName>
</protein>
<accession>A0A2M7QDS6</accession>
<evidence type="ECO:0000259" key="2">
    <source>
        <dbReference type="PROSITE" id="PS50164"/>
    </source>
</evidence>
<dbReference type="Gene3D" id="3.40.1440.10">
    <property type="entry name" value="GIY-YIG endonuclease"/>
    <property type="match status" value="1"/>
</dbReference>
<dbReference type="Proteomes" id="UP000230108">
    <property type="component" value="Unassembled WGS sequence"/>
</dbReference>
<dbReference type="InterPro" id="IPR035901">
    <property type="entry name" value="GIY-YIG_endonuc_sf"/>
</dbReference>
<dbReference type="AlphaFoldDB" id="A0A2M7QDS6"/>
<sequence length="84" mass="10000">MYFTYVLQSEKDGNLYIGFTDNVERRIKEHNEGINVSTKSRGPFKILYYEALPTMEEALRREKFYKSGRGHEVLYKILFKSLLK</sequence>
<evidence type="ECO:0000313" key="4">
    <source>
        <dbReference type="Proteomes" id="UP000230108"/>
    </source>
</evidence>
<evidence type="ECO:0000256" key="1">
    <source>
        <dbReference type="ARBA" id="ARBA00007435"/>
    </source>
</evidence>
<proteinExistence type="inferred from homology"/>